<evidence type="ECO:0000256" key="11">
    <source>
        <dbReference type="ARBA" id="ARBA00031550"/>
    </source>
</evidence>
<dbReference type="EMBL" id="JARXNK020000060">
    <property type="protein sequence ID" value="MEL0550157.1"/>
    <property type="molecule type" value="Genomic_DNA"/>
</dbReference>
<evidence type="ECO:0000256" key="4">
    <source>
        <dbReference type="ARBA" id="ARBA00006389"/>
    </source>
</evidence>
<gene>
    <name evidence="12" type="ORF">QFI96_000300</name>
</gene>
<dbReference type="InterPro" id="IPR006231">
    <property type="entry name" value="MQO"/>
</dbReference>
<comment type="pathway">
    <text evidence="3">Carbohydrate metabolism; tricarboxylic acid cycle; oxaloacetate from (S)-malate (quinone route): step 1/1.</text>
</comment>
<dbReference type="EC" id="1.1.5.4" evidence="5"/>
<reference evidence="12 13" key="1">
    <citation type="submission" date="2024-04" db="EMBL/GenBank/DDBJ databases">
        <title>Two novel Raoultella species associated with bleeding cankers of broadleaf hosts, Raoultella scottia sp. nov. and Raoultella lignicola sp. nov.</title>
        <authorList>
            <person name="Brady C.L."/>
        </authorList>
    </citation>
    <scope>NUCLEOTIDE SEQUENCE [LARGE SCALE GENOMIC DNA]</scope>
    <source>
        <strain evidence="12 13">TW_WC1a.1</strain>
    </source>
</reference>
<comment type="cofactor">
    <cofactor evidence="2">
        <name>FAD</name>
        <dbReference type="ChEBI" id="CHEBI:57692"/>
    </cofactor>
</comment>
<sequence length="35" mass="3713">MLLVGAGIMSATLAVLLKELDPNLKMEVVELQESG</sequence>
<evidence type="ECO:0000256" key="1">
    <source>
        <dbReference type="ARBA" id="ARBA00001139"/>
    </source>
</evidence>
<organism evidence="12 13">
    <name type="scientific">Raoultella lignicola</name>
    <dbReference type="NCBI Taxonomy" id="3040939"/>
    <lineage>
        <taxon>Bacteria</taxon>
        <taxon>Pseudomonadati</taxon>
        <taxon>Pseudomonadota</taxon>
        <taxon>Gammaproteobacteria</taxon>
        <taxon>Enterobacterales</taxon>
        <taxon>Enterobacteriaceae</taxon>
        <taxon>Klebsiella/Raoultella group</taxon>
        <taxon>Raoultella</taxon>
    </lineage>
</organism>
<comment type="similarity">
    <text evidence="4">Belongs to the MQO family.</text>
</comment>
<evidence type="ECO:0000256" key="3">
    <source>
        <dbReference type="ARBA" id="ARBA00005012"/>
    </source>
</evidence>
<evidence type="ECO:0000256" key="5">
    <source>
        <dbReference type="ARBA" id="ARBA00013026"/>
    </source>
</evidence>
<dbReference type="GO" id="GO:0008924">
    <property type="term" value="F:L-malate dehydrogenase (quinone) activity"/>
    <property type="evidence" value="ECO:0007669"/>
    <property type="project" value="UniProtKB-EC"/>
</dbReference>
<protein>
    <recommendedName>
        <fullName evidence="5">malate dehydrogenase (quinone)</fullName>
        <ecNumber evidence="5">1.1.5.4</ecNumber>
    </recommendedName>
    <alternativeName>
        <fullName evidence="11">MQO</fullName>
    </alternativeName>
    <alternativeName>
        <fullName evidence="10">Malate dehydrogenase [quinone]</fullName>
    </alternativeName>
</protein>
<keyword evidence="13" id="KW-1185">Reference proteome</keyword>
<evidence type="ECO:0000256" key="9">
    <source>
        <dbReference type="ARBA" id="ARBA00023002"/>
    </source>
</evidence>
<keyword evidence="6" id="KW-0816">Tricarboxylic acid cycle</keyword>
<evidence type="ECO:0000256" key="7">
    <source>
        <dbReference type="ARBA" id="ARBA00022630"/>
    </source>
</evidence>
<evidence type="ECO:0000256" key="10">
    <source>
        <dbReference type="ARBA" id="ARBA00030660"/>
    </source>
</evidence>
<evidence type="ECO:0000256" key="8">
    <source>
        <dbReference type="ARBA" id="ARBA00022827"/>
    </source>
</evidence>
<keyword evidence="7" id="KW-0285">Flavoprotein</keyword>
<dbReference type="Pfam" id="PF06039">
    <property type="entry name" value="Mqo"/>
    <property type="match status" value="1"/>
</dbReference>
<comment type="catalytic activity">
    <reaction evidence="1">
        <text>(S)-malate + a quinone = a quinol + oxaloacetate</text>
        <dbReference type="Rhea" id="RHEA:46012"/>
        <dbReference type="ChEBI" id="CHEBI:15589"/>
        <dbReference type="ChEBI" id="CHEBI:16452"/>
        <dbReference type="ChEBI" id="CHEBI:24646"/>
        <dbReference type="ChEBI" id="CHEBI:132124"/>
        <dbReference type="EC" id="1.1.5.4"/>
    </reaction>
</comment>
<evidence type="ECO:0000313" key="12">
    <source>
        <dbReference type="EMBL" id="MEL0550157.1"/>
    </source>
</evidence>
<dbReference type="Proteomes" id="UP001312893">
    <property type="component" value="Unassembled WGS sequence"/>
</dbReference>
<evidence type="ECO:0000256" key="2">
    <source>
        <dbReference type="ARBA" id="ARBA00001974"/>
    </source>
</evidence>
<name>A0ABU9F1A1_9ENTR</name>
<feature type="non-terminal residue" evidence="12">
    <location>
        <position position="35"/>
    </location>
</feature>
<evidence type="ECO:0000313" key="13">
    <source>
        <dbReference type="Proteomes" id="UP001312893"/>
    </source>
</evidence>
<comment type="caution">
    <text evidence="12">The sequence shown here is derived from an EMBL/GenBank/DDBJ whole genome shotgun (WGS) entry which is preliminary data.</text>
</comment>
<keyword evidence="8" id="KW-0274">FAD</keyword>
<proteinExistence type="inferred from homology"/>
<accession>A0ABU9F1A1</accession>
<keyword evidence="9 12" id="KW-0560">Oxidoreductase</keyword>
<evidence type="ECO:0000256" key="6">
    <source>
        <dbReference type="ARBA" id="ARBA00022532"/>
    </source>
</evidence>